<dbReference type="EMBL" id="CABO01000024">
    <property type="protein sequence ID" value="CBI01770.1"/>
    <property type="molecule type" value="Genomic_DNA"/>
</dbReference>
<dbReference type="AlphaFoldDB" id="E6Q3K9"/>
<accession>E6Q3K9</accession>
<organism evidence="2">
    <name type="scientific">mine drainage metagenome</name>
    <dbReference type="NCBI Taxonomy" id="410659"/>
    <lineage>
        <taxon>unclassified sequences</taxon>
        <taxon>metagenomes</taxon>
        <taxon>ecological metagenomes</taxon>
    </lineage>
</organism>
<reference evidence="2" key="1">
    <citation type="submission" date="2009-10" db="EMBL/GenBank/DDBJ databases">
        <title>Diversity of trophic interactions inside an arsenic-rich microbial ecosystem.</title>
        <authorList>
            <person name="Bertin P.N."/>
            <person name="Heinrich-Salmeron A."/>
            <person name="Pelletier E."/>
            <person name="Goulhen-Chollet F."/>
            <person name="Arsene-Ploetze F."/>
            <person name="Gallien S."/>
            <person name="Calteau A."/>
            <person name="Vallenet D."/>
            <person name="Casiot C."/>
            <person name="Chane-Woon-Ming B."/>
            <person name="Giloteaux L."/>
            <person name="Barakat M."/>
            <person name="Bonnefoy V."/>
            <person name="Bruneel O."/>
            <person name="Chandler M."/>
            <person name="Cleiss J."/>
            <person name="Duran R."/>
            <person name="Elbaz-Poulichet F."/>
            <person name="Fonknechten N."/>
            <person name="Lauga B."/>
            <person name="Mornico D."/>
            <person name="Ortet P."/>
            <person name="Schaeffer C."/>
            <person name="Siguier P."/>
            <person name="Alexander Thil Smith A."/>
            <person name="Van Dorsselaer A."/>
            <person name="Weissenbach J."/>
            <person name="Medigue C."/>
            <person name="Le Paslier D."/>
        </authorList>
    </citation>
    <scope>NUCLEOTIDE SEQUENCE</scope>
</reference>
<dbReference type="InterPro" id="IPR006641">
    <property type="entry name" value="YqgF/RNaseH-like_dom"/>
</dbReference>
<sequence>MTILGVDPGSRKVGVAVLEEDGEVPYRAILQPEGLLEEIRPLVERFRIEAIAVGGGTRGAEIMERLAGLGLPCERVDETSTTLDARKLYFEAYPPRGWRRLVPRGMLTPPQPIDDFAAELIARRLDRKLREHSDR</sequence>
<feature type="domain" description="YqgF/RNase H-like" evidence="1">
    <location>
        <begin position="1"/>
        <end position="85"/>
    </location>
</feature>
<dbReference type="Gene3D" id="3.30.420.140">
    <property type="entry name" value="YqgF/RNase H-like domain"/>
    <property type="match status" value="1"/>
</dbReference>
<evidence type="ECO:0000313" key="2">
    <source>
        <dbReference type="EMBL" id="CBI01770.1"/>
    </source>
</evidence>
<keyword evidence="2" id="KW-0378">Hydrolase</keyword>
<dbReference type="SUPFAM" id="SSF53098">
    <property type="entry name" value="Ribonuclease H-like"/>
    <property type="match status" value="1"/>
</dbReference>
<evidence type="ECO:0000259" key="1">
    <source>
        <dbReference type="SMART" id="SM00732"/>
    </source>
</evidence>
<dbReference type="GO" id="GO:0006139">
    <property type="term" value="P:nucleobase-containing compound metabolic process"/>
    <property type="evidence" value="ECO:0007669"/>
    <property type="project" value="InterPro"/>
</dbReference>
<dbReference type="EC" id="3.1.-.-" evidence="2"/>
<protein>
    <submittedName>
        <fullName evidence="2">Putative Holliday junction resolvase</fullName>
        <ecNumber evidence="2">3.1.-.-</ecNumber>
    </submittedName>
</protein>
<name>E6Q3K9_9ZZZZ</name>
<gene>
    <name evidence="2" type="ORF">CARN4_0761</name>
</gene>
<dbReference type="InterPro" id="IPR037027">
    <property type="entry name" value="YqgF/RNaseH-like_dom_sf"/>
</dbReference>
<dbReference type="InterPro" id="IPR012337">
    <property type="entry name" value="RNaseH-like_sf"/>
</dbReference>
<dbReference type="SMART" id="SM00732">
    <property type="entry name" value="YqgFc"/>
    <property type="match status" value="1"/>
</dbReference>
<comment type="caution">
    <text evidence="2">The sequence shown here is derived from an EMBL/GenBank/DDBJ whole genome shotgun (WGS) entry which is preliminary data.</text>
</comment>
<dbReference type="GO" id="GO:0016787">
    <property type="term" value="F:hydrolase activity"/>
    <property type="evidence" value="ECO:0007669"/>
    <property type="project" value="UniProtKB-KW"/>
</dbReference>
<proteinExistence type="predicted"/>